<feature type="transmembrane region" description="Helical" evidence="3">
    <location>
        <begin position="60"/>
        <end position="84"/>
    </location>
</feature>
<keyword evidence="3" id="KW-0472">Membrane</keyword>
<feature type="region of interest" description="Disordered" evidence="2">
    <location>
        <begin position="633"/>
        <end position="683"/>
    </location>
</feature>
<accession>A0ABQ9XAN1</accession>
<feature type="compositionally biased region" description="Polar residues" evidence="2">
    <location>
        <begin position="1199"/>
        <end position="1213"/>
    </location>
</feature>
<keyword evidence="5" id="KW-1185">Reference proteome</keyword>
<feature type="region of interest" description="Disordered" evidence="2">
    <location>
        <begin position="1069"/>
        <end position="1136"/>
    </location>
</feature>
<keyword evidence="3" id="KW-0812">Transmembrane</keyword>
<sequence>MHGSRGNIQIIIVPSLVFAASIISFLSSIPFFWKGLSTLPIDGHGETVFPSFFTVHGPQIVFYVLSLLILVVCLVGFPLLSFLVRRSRQLVHFSDRSLRPDSKSRANKNKPRTKLPHHYFRDTSKFLSSLTFFADSRALRHSQGLLALSDSMFKFICSERYPNNPSLRISYAVFLHDYIRRMKPQKRTPQQRQQSNLNFLSLVKNEGLWKPSERSLKKKEDFDLSILANPDWLNFDRTDATTIVTNSNHKNLNKESQIVHIQTAIRQLIIASRANPILTDRWLAYKAIQDWSVEIAATLEQQKQMSAILPHFYHATESTVSLEIDPFVSSSHSILNSSLNLIESTVGAIESGLIDVIQQLSNRCVDATLLHTRTMKVSELIRYEMYGVCCVLISVAKDRRGGTWRRRAKAVTEQSEQIQRKVESAEWKLRSLERIINAISLCEEGIGYRTLSERQKKRASDQELDTTVLQQKLKSIQTGKPLHVHHDKQLETKLKDSTSTSLRIDTILDQIDEIEQCEAMVDLWIDEKRAMMKELAVKPKHTPLAERIKLTQSGQSPRMTEEERLQRLDLMESREEELLVSLERNEQRLNRRLKNVAKEFADRYGFLCVNEKLTDAALTSFIGGSLLREQDGRSSLWKQKKRKDNGARSTHHFRKAKGRREDDGEDDANPDSPPFSFGDRTTKSGASEFHVARDERNERLSDLSSVSGKLYHWSDCVKVNFFILFALILSLGLVMFFYCILFFDRNDARVDQIEATTIIVNNLLKMTNAMKEFVWMDDFGNTTSLDWHAQNTKISLSEIKRTVEESNRIINEYIKVLSIQDQKNKGSTIGTASSIAIALFQTSSITSTSNTATHSLHSSPNQIPKKTDYPMLLFTKTLSVHDALMTFSSIMEDAIDNAIYNTRASVADQALPYANILTVVLNTPTFISEIVKRELSDMLKSEALDVTVSIVSFIVASFVVLILYVVIWIYQHYRLAKLLKIEQRQSVECLCYALTAEDALTVSRQHHDKQHFEQLVEEHHQRGMQKYQRQRRRSRQYDFDANDNFRHFDDLRQSDSMSSFSQSDISISSVSDTSLSAASEDSEEAAMKHRNTKKPSPLSTVDQSHQVNQQQEQDAAWINQNSPSSDTPLPDPSRHVDLKRPVTIRTASHIDSLYSDTITPRGPPQNSIHTDRSEIEQHADMVPLTSGRDQPAKQFETPDLSQNDSDSFRSSRSLVRPNAPPANSRPVSPVWETSRMFNMPVLPLATRYHLPVTLTGMFTVLLIVFAVIWMLMTFSSFSMDSPMSMIRPVNLIDPSATNTTAYSAAHNDPRGLYSLSLSSQLFVTGQRLVSVNLVKLLAMQYALRQHFTILNIDDYADEEWSVCSRGGICTTPVFMQIPNATSSPALGTNPYCHLVPVAGSHEDVEVVFSRSIALAAQLHTISRFGNIDAFRKSSYQTRSNTEWGAEITRPVSHFVTPDAALRTSSSTELPLTGDENIDSFLVDSIRRLFTSLVIEADSDGGDPVASLISTMQVLIGMDCSDDAECWAEPPFLSFYNGSYAHLCSQLESHFDKLYEHSRDATHVKQYANLTVMLVSFFVIVVLSLVGLVWIMAVVRRFGIENESVRMIEGIVFSAKPRMARKDKLRKKTIEKYNKKKADRAERHLRAASTSPDSFGSTLSPRSPYEIGRKPPVRRRSSQLLPMMDTAIHEVEEENWHESPEKRSDREQWSFEDEEENLPEDRMGLIGIDSDDSDEWEESGG</sequence>
<feature type="compositionally biased region" description="Basic residues" evidence="2">
    <location>
        <begin position="638"/>
        <end position="658"/>
    </location>
</feature>
<dbReference type="Proteomes" id="UP001281761">
    <property type="component" value="Unassembled WGS sequence"/>
</dbReference>
<feature type="region of interest" description="Disordered" evidence="2">
    <location>
        <begin position="1017"/>
        <end position="1036"/>
    </location>
</feature>
<gene>
    <name evidence="4" type="ORF">BLNAU_15510</name>
</gene>
<keyword evidence="1" id="KW-0175">Coiled coil</keyword>
<evidence type="ECO:0000313" key="5">
    <source>
        <dbReference type="Proteomes" id="UP001281761"/>
    </source>
</evidence>
<comment type="caution">
    <text evidence="4">The sequence shown here is derived from an EMBL/GenBank/DDBJ whole genome shotgun (WGS) entry which is preliminary data.</text>
</comment>
<feature type="region of interest" description="Disordered" evidence="2">
    <location>
        <begin position="1185"/>
        <end position="1228"/>
    </location>
</feature>
<feature type="compositionally biased region" description="Basic and acidic residues" evidence="2">
    <location>
        <begin position="1686"/>
        <end position="1708"/>
    </location>
</feature>
<organism evidence="4 5">
    <name type="scientific">Blattamonas nauphoetae</name>
    <dbReference type="NCBI Taxonomy" id="2049346"/>
    <lineage>
        <taxon>Eukaryota</taxon>
        <taxon>Metamonada</taxon>
        <taxon>Preaxostyla</taxon>
        <taxon>Oxymonadida</taxon>
        <taxon>Blattamonas</taxon>
    </lineage>
</organism>
<feature type="coiled-coil region" evidence="1">
    <location>
        <begin position="408"/>
        <end position="435"/>
    </location>
</feature>
<evidence type="ECO:0000256" key="3">
    <source>
        <dbReference type="SAM" id="Phobius"/>
    </source>
</evidence>
<feature type="compositionally biased region" description="Polar residues" evidence="2">
    <location>
        <begin position="1647"/>
        <end position="1660"/>
    </location>
</feature>
<feature type="transmembrane region" description="Helical" evidence="3">
    <location>
        <begin position="12"/>
        <end position="33"/>
    </location>
</feature>
<proteinExistence type="predicted"/>
<feature type="transmembrane region" description="Helical" evidence="3">
    <location>
        <begin position="1566"/>
        <end position="1594"/>
    </location>
</feature>
<feature type="coiled-coil region" evidence="1">
    <location>
        <begin position="572"/>
        <end position="599"/>
    </location>
</feature>
<evidence type="ECO:0000256" key="1">
    <source>
        <dbReference type="SAM" id="Coils"/>
    </source>
</evidence>
<feature type="transmembrane region" description="Helical" evidence="3">
    <location>
        <begin position="1248"/>
        <end position="1272"/>
    </location>
</feature>
<evidence type="ECO:0000313" key="4">
    <source>
        <dbReference type="EMBL" id="KAK2949528.1"/>
    </source>
</evidence>
<name>A0ABQ9XAN1_9EUKA</name>
<dbReference type="EMBL" id="JARBJD010000154">
    <property type="protein sequence ID" value="KAK2949528.1"/>
    <property type="molecule type" value="Genomic_DNA"/>
</dbReference>
<evidence type="ECO:0000256" key="2">
    <source>
        <dbReference type="SAM" id="MobiDB-lite"/>
    </source>
</evidence>
<feature type="compositionally biased region" description="Acidic residues" evidence="2">
    <location>
        <begin position="1728"/>
        <end position="1740"/>
    </location>
</feature>
<feature type="transmembrane region" description="Helical" evidence="3">
    <location>
        <begin position="719"/>
        <end position="743"/>
    </location>
</feature>
<protein>
    <submittedName>
        <fullName evidence="4">Uncharacterized protein</fullName>
    </submittedName>
</protein>
<feature type="region of interest" description="Disordered" evidence="2">
    <location>
        <begin position="1635"/>
        <end position="1740"/>
    </location>
</feature>
<reference evidence="4 5" key="1">
    <citation type="journal article" date="2022" name="bioRxiv">
        <title>Genomics of Preaxostyla Flagellates Illuminates Evolutionary Transitions and the Path Towards Mitochondrial Loss.</title>
        <authorList>
            <person name="Novak L.V.F."/>
            <person name="Treitli S.C."/>
            <person name="Pyrih J."/>
            <person name="Halakuc P."/>
            <person name="Pipaliya S.V."/>
            <person name="Vacek V."/>
            <person name="Brzon O."/>
            <person name="Soukal P."/>
            <person name="Eme L."/>
            <person name="Dacks J.B."/>
            <person name="Karnkowska A."/>
            <person name="Elias M."/>
            <person name="Hampl V."/>
        </authorList>
    </citation>
    <scope>NUCLEOTIDE SEQUENCE [LARGE SCALE GENOMIC DNA]</scope>
    <source>
        <strain evidence="4">NAU3</strain>
        <tissue evidence="4">Gut</tissue>
    </source>
</reference>
<feature type="compositionally biased region" description="Low complexity" evidence="2">
    <location>
        <begin position="1069"/>
        <end position="1079"/>
    </location>
</feature>
<feature type="compositionally biased region" description="Polar residues" evidence="2">
    <location>
        <begin position="1097"/>
        <end position="1121"/>
    </location>
</feature>
<keyword evidence="3" id="KW-1133">Transmembrane helix</keyword>
<feature type="transmembrane region" description="Helical" evidence="3">
    <location>
        <begin position="946"/>
        <end position="970"/>
    </location>
</feature>